<comment type="similarity">
    <text evidence="9">Belongs to the bacterial CoaD family.</text>
</comment>
<comment type="subcellular location">
    <subcellularLocation>
        <location evidence="9">Cytoplasm</location>
    </subcellularLocation>
</comment>
<feature type="binding site" evidence="9">
    <location>
        <begin position="123"/>
        <end position="129"/>
    </location>
    <ligand>
        <name>ATP</name>
        <dbReference type="ChEBI" id="CHEBI:30616"/>
    </ligand>
</feature>
<evidence type="ECO:0000256" key="8">
    <source>
        <dbReference type="ARBA" id="ARBA00029346"/>
    </source>
</evidence>
<dbReference type="InterPro" id="IPR014729">
    <property type="entry name" value="Rossmann-like_a/b/a_fold"/>
</dbReference>
<feature type="binding site" evidence="9">
    <location>
        <position position="73"/>
    </location>
    <ligand>
        <name>substrate</name>
    </ligand>
</feature>
<feature type="binding site" evidence="9">
    <location>
        <begin position="9"/>
        <end position="10"/>
    </location>
    <ligand>
        <name>ATP</name>
        <dbReference type="ChEBI" id="CHEBI:30616"/>
    </ligand>
</feature>
<evidence type="ECO:0000313" key="12">
    <source>
        <dbReference type="Proteomes" id="UP000255523"/>
    </source>
</evidence>
<dbReference type="GeneID" id="77462915"/>
<dbReference type="RefSeq" id="WP_022789776.1">
    <property type="nucleotide sequence ID" value="NZ_UHFX01000003.1"/>
</dbReference>
<feature type="binding site" evidence="9">
    <location>
        <position position="17"/>
    </location>
    <ligand>
        <name>ATP</name>
        <dbReference type="ChEBI" id="CHEBI:30616"/>
    </ligand>
</feature>
<keyword evidence="1 9" id="KW-0963">Cytoplasm</keyword>
<evidence type="ECO:0000256" key="3">
    <source>
        <dbReference type="ARBA" id="ARBA00022695"/>
    </source>
</evidence>
<proteinExistence type="inferred from homology"/>
<dbReference type="GO" id="GO:0004595">
    <property type="term" value="F:pantetheine-phosphate adenylyltransferase activity"/>
    <property type="evidence" value="ECO:0007669"/>
    <property type="project" value="UniProtKB-UniRule"/>
</dbReference>
<comment type="function">
    <text evidence="9">Reversibly transfers an adenylyl group from ATP to 4'-phosphopantetheine, yielding dephospho-CoA (dPCoA) and pyrophosphate.</text>
</comment>
<accession>A0A380LMP6</accession>
<evidence type="ECO:0000256" key="6">
    <source>
        <dbReference type="ARBA" id="ARBA00022842"/>
    </source>
</evidence>
<dbReference type="HAMAP" id="MF_00151">
    <property type="entry name" value="PPAT_bact"/>
    <property type="match status" value="1"/>
</dbReference>
<keyword evidence="12" id="KW-1185">Reference proteome</keyword>
<dbReference type="OrthoDB" id="9806661at2"/>
<name>A0A380LMP6_9FIRM</name>
<dbReference type="GO" id="GO:0005737">
    <property type="term" value="C:cytoplasm"/>
    <property type="evidence" value="ECO:0007669"/>
    <property type="project" value="UniProtKB-SubCell"/>
</dbReference>
<keyword evidence="6 9" id="KW-0460">Magnesium</keyword>
<feature type="binding site" evidence="9">
    <location>
        <position position="87"/>
    </location>
    <ligand>
        <name>substrate</name>
    </ligand>
</feature>
<sequence>MTKACFCGTFDPLTKGHIDIIERAAGIFEEVIVFVSVNSEKKEQFPKEQRMYWIKQATSHLKNVRCAIQTGLVVEACRKEGARVLVRGLRNSIDFQYEQNMEAMNHQMAPEIETVFLMSDPAHLYCSSSNVRELLRYGQDVSHMVPECVWQDLEKVKR</sequence>
<feature type="binding site" evidence="9">
    <location>
        <position position="9"/>
    </location>
    <ligand>
        <name>substrate</name>
    </ligand>
</feature>
<dbReference type="CDD" id="cd02163">
    <property type="entry name" value="PPAT"/>
    <property type="match status" value="1"/>
</dbReference>
<protein>
    <recommendedName>
        <fullName evidence="9">Phosphopantetheine adenylyltransferase</fullName>
        <ecNumber evidence="9">2.7.7.3</ecNumber>
    </recommendedName>
    <alternativeName>
        <fullName evidence="9">Dephospho-CoA pyrophosphorylase</fullName>
    </alternativeName>
    <alternativeName>
        <fullName evidence="9">Pantetheine-phosphate adenylyltransferase</fullName>
        <shortName evidence="9">PPAT</shortName>
    </alternativeName>
</protein>
<dbReference type="PANTHER" id="PTHR21342:SF1">
    <property type="entry name" value="PHOSPHOPANTETHEINE ADENYLYLTRANSFERASE"/>
    <property type="match status" value="1"/>
</dbReference>
<dbReference type="Proteomes" id="UP000255523">
    <property type="component" value="Unassembled WGS sequence"/>
</dbReference>
<evidence type="ECO:0000256" key="2">
    <source>
        <dbReference type="ARBA" id="ARBA00022679"/>
    </source>
</evidence>
<evidence type="ECO:0000256" key="5">
    <source>
        <dbReference type="ARBA" id="ARBA00022840"/>
    </source>
</evidence>
<feature type="site" description="Transition state stabilizer" evidence="9">
    <location>
        <position position="17"/>
    </location>
</feature>
<dbReference type="PANTHER" id="PTHR21342">
    <property type="entry name" value="PHOSPHOPANTETHEINE ADENYLYLTRANSFERASE"/>
    <property type="match status" value="1"/>
</dbReference>
<dbReference type="UniPathway" id="UPA00241">
    <property type="reaction ID" value="UER00355"/>
</dbReference>
<evidence type="ECO:0000256" key="1">
    <source>
        <dbReference type="ARBA" id="ARBA00022490"/>
    </source>
</evidence>
<dbReference type="AlphaFoldDB" id="A0A380LMP6"/>
<keyword evidence="4 9" id="KW-0547">Nucleotide-binding</keyword>
<evidence type="ECO:0000256" key="7">
    <source>
        <dbReference type="ARBA" id="ARBA00022993"/>
    </source>
</evidence>
<dbReference type="NCBIfam" id="TIGR01510">
    <property type="entry name" value="coaD_prev_kdtB"/>
    <property type="match status" value="1"/>
</dbReference>
<dbReference type="EC" id="2.7.7.3" evidence="9"/>
<reference evidence="11 12" key="1">
    <citation type="submission" date="2018-06" db="EMBL/GenBank/DDBJ databases">
        <authorList>
            <consortium name="Pathogen Informatics"/>
            <person name="Doyle S."/>
        </authorList>
    </citation>
    <scope>NUCLEOTIDE SEQUENCE [LARGE SCALE GENOMIC DNA]</scope>
    <source>
        <strain evidence="11 12">NCTC11087</strain>
    </source>
</reference>
<comment type="cofactor">
    <cofactor evidence="9">
        <name>Mg(2+)</name>
        <dbReference type="ChEBI" id="CHEBI:18420"/>
    </cofactor>
</comment>
<evidence type="ECO:0000256" key="9">
    <source>
        <dbReference type="HAMAP-Rule" id="MF_00151"/>
    </source>
</evidence>
<organism evidence="11 12">
    <name type="scientific">Faecalicoccus pleomorphus</name>
    <dbReference type="NCBI Taxonomy" id="1323"/>
    <lineage>
        <taxon>Bacteria</taxon>
        <taxon>Bacillati</taxon>
        <taxon>Bacillota</taxon>
        <taxon>Erysipelotrichia</taxon>
        <taxon>Erysipelotrichales</taxon>
        <taxon>Erysipelotrichaceae</taxon>
        <taxon>Faecalicoccus</taxon>
    </lineage>
</organism>
<keyword evidence="5 9" id="KW-0067">ATP-binding</keyword>
<dbReference type="InterPro" id="IPR004821">
    <property type="entry name" value="Cyt_trans-like"/>
</dbReference>
<evidence type="ECO:0000256" key="4">
    <source>
        <dbReference type="ARBA" id="ARBA00022741"/>
    </source>
</evidence>
<dbReference type="Gene3D" id="3.40.50.620">
    <property type="entry name" value="HUPs"/>
    <property type="match status" value="1"/>
</dbReference>
<dbReference type="GO" id="GO:0015937">
    <property type="term" value="P:coenzyme A biosynthetic process"/>
    <property type="evidence" value="ECO:0007669"/>
    <property type="project" value="UniProtKB-UniRule"/>
</dbReference>
<keyword evidence="7 9" id="KW-0173">Coenzyme A biosynthesis</keyword>
<gene>
    <name evidence="9 11" type="primary">coaD</name>
    <name evidence="11" type="ORF">NCTC11087_01984</name>
</gene>
<dbReference type="GO" id="GO:0005524">
    <property type="term" value="F:ATP binding"/>
    <property type="evidence" value="ECO:0007669"/>
    <property type="project" value="UniProtKB-KW"/>
</dbReference>
<feature type="domain" description="Cytidyltransferase-like" evidence="10">
    <location>
        <begin position="6"/>
        <end position="133"/>
    </location>
</feature>
<comment type="pathway">
    <text evidence="9">Cofactor biosynthesis; coenzyme A biosynthesis; CoA from (R)-pantothenate: step 4/5.</text>
</comment>
<feature type="binding site" evidence="9">
    <location>
        <begin position="88"/>
        <end position="90"/>
    </location>
    <ligand>
        <name>ATP</name>
        <dbReference type="ChEBI" id="CHEBI:30616"/>
    </ligand>
</feature>
<evidence type="ECO:0000313" key="11">
    <source>
        <dbReference type="EMBL" id="SUO05049.1"/>
    </source>
</evidence>
<dbReference type="SUPFAM" id="SSF52374">
    <property type="entry name" value="Nucleotidylyl transferase"/>
    <property type="match status" value="1"/>
</dbReference>
<dbReference type="EMBL" id="UHFX01000003">
    <property type="protein sequence ID" value="SUO05049.1"/>
    <property type="molecule type" value="Genomic_DNA"/>
</dbReference>
<feature type="binding site" evidence="9">
    <location>
        <position position="41"/>
    </location>
    <ligand>
        <name>substrate</name>
    </ligand>
</feature>
<comment type="catalytic activity">
    <reaction evidence="8 9">
        <text>(R)-4'-phosphopantetheine + ATP + H(+) = 3'-dephospho-CoA + diphosphate</text>
        <dbReference type="Rhea" id="RHEA:19801"/>
        <dbReference type="ChEBI" id="CHEBI:15378"/>
        <dbReference type="ChEBI" id="CHEBI:30616"/>
        <dbReference type="ChEBI" id="CHEBI:33019"/>
        <dbReference type="ChEBI" id="CHEBI:57328"/>
        <dbReference type="ChEBI" id="CHEBI:61723"/>
        <dbReference type="EC" id="2.7.7.3"/>
    </reaction>
</comment>
<dbReference type="NCBIfam" id="TIGR00125">
    <property type="entry name" value="cyt_tran_rel"/>
    <property type="match status" value="1"/>
</dbReference>
<keyword evidence="2 9" id="KW-0808">Transferase</keyword>
<feature type="binding site" evidence="9">
    <location>
        <position position="98"/>
    </location>
    <ligand>
        <name>ATP</name>
        <dbReference type="ChEBI" id="CHEBI:30616"/>
    </ligand>
</feature>
<comment type="subunit">
    <text evidence="9">Homohexamer.</text>
</comment>
<evidence type="ECO:0000259" key="10">
    <source>
        <dbReference type="Pfam" id="PF01467"/>
    </source>
</evidence>
<dbReference type="Pfam" id="PF01467">
    <property type="entry name" value="CTP_transf_like"/>
    <property type="match status" value="1"/>
</dbReference>
<keyword evidence="3 9" id="KW-0548">Nucleotidyltransferase</keyword>
<dbReference type="PRINTS" id="PR01020">
    <property type="entry name" value="LPSBIOSNTHSS"/>
</dbReference>
<dbReference type="InterPro" id="IPR001980">
    <property type="entry name" value="PPAT"/>
</dbReference>